<keyword evidence="2" id="KW-0812">Transmembrane</keyword>
<evidence type="ECO:0000256" key="1">
    <source>
        <dbReference type="SAM" id="MobiDB-lite"/>
    </source>
</evidence>
<name>A0A1S1MYU9_9MYCO</name>
<reference evidence="4 5" key="1">
    <citation type="submission" date="2016-10" db="EMBL/GenBank/DDBJ databases">
        <title>Genome sequence of Mycobacterium talmonii.</title>
        <authorList>
            <person name="Greninger A.L."/>
            <person name="Elliott B."/>
            <person name="Vasireddy S."/>
            <person name="Vasireddy R."/>
        </authorList>
    </citation>
    <scope>NUCLEOTIDE SEQUENCE [LARGE SCALE GENOMIC DNA]</scope>
    <source>
        <strain evidence="5">NE-TNMC-100812</strain>
    </source>
</reference>
<keyword evidence="5" id="KW-1185">Reference proteome</keyword>
<proteinExistence type="predicted"/>
<feature type="transmembrane region" description="Helical" evidence="2">
    <location>
        <begin position="195"/>
        <end position="215"/>
    </location>
</feature>
<dbReference type="PROSITE" id="PS51257">
    <property type="entry name" value="PROKAR_LIPOPROTEIN"/>
    <property type="match status" value="1"/>
</dbReference>
<gene>
    <name evidence="4" type="ORF">BKN37_25170</name>
</gene>
<comment type="caution">
    <text evidence="4">The sequence shown here is derived from an EMBL/GenBank/DDBJ whole genome shotgun (WGS) entry which is preliminary data.</text>
</comment>
<dbReference type="InterPro" id="IPR053807">
    <property type="entry name" value="LppM"/>
</dbReference>
<accession>A0A1S1MYU9</accession>
<dbReference type="Pfam" id="PF21946">
    <property type="entry name" value="LppM"/>
    <property type="match status" value="1"/>
</dbReference>
<sequence length="241" mass="25920">MVRATSRPPRVRRLLALTLLLVPVTLMTVGCLRVHATITVSPDDQVSGQVIAATQPRNEHDPGPQLNPDLPFSQKVAISKYDRDGYVGSQAVFSDLTFAELPQLANMNPEAAGVDLSLRRAGDLVILEGRVDLTTVDDPEADVQLSVSFPGEVTSTNGDRIASDSVEWKLKPGVVTTMSAQARYTDPSTRSFTSAATRLGLGSIAVAILIAVLAWTGRDRTPRFGEDDEDEAEVHSARGDQ</sequence>
<keyword evidence="2" id="KW-0472">Membrane</keyword>
<feature type="domain" description="LppM" evidence="3">
    <location>
        <begin position="33"/>
        <end position="184"/>
    </location>
</feature>
<evidence type="ECO:0000313" key="4">
    <source>
        <dbReference type="EMBL" id="OHU92338.1"/>
    </source>
</evidence>
<dbReference type="AlphaFoldDB" id="A0A1S1MYU9"/>
<organism evidence="4 5">
    <name type="scientific">Mycobacterium talmoniae</name>
    <dbReference type="NCBI Taxonomy" id="1858794"/>
    <lineage>
        <taxon>Bacteria</taxon>
        <taxon>Bacillati</taxon>
        <taxon>Actinomycetota</taxon>
        <taxon>Actinomycetes</taxon>
        <taxon>Mycobacteriales</taxon>
        <taxon>Mycobacteriaceae</taxon>
        <taxon>Mycobacterium</taxon>
    </lineage>
</organism>
<protein>
    <submittedName>
        <fullName evidence="4">DUF3153 domain-containing protein</fullName>
    </submittedName>
</protein>
<evidence type="ECO:0000313" key="5">
    <source>
        <dbReference type="Proteomes" id="UP000179734"/>
    </source>
</evidence>
<dbReference type="Proteomes" id="UP000179734">
    <property type="component" value="Unassembled WGS sequence"/>
</dbReference>
<evidence type="ECO:0000259" key="3">
    <source>
        <dbReference type="Pfam" id="PF21946"/>
    </source>
</evidence>
<evidence type="ECO:0000256" key="2">
    <source>
        <dbReference type="SAM" id="Phobius"/>
    </source>
</evidence>
<keyword evidence="2" id="KW-1133">Transmembrane helix</keyword>
<feature type="region of interest" description="Disordered" evidence="1">
    <location>
        <begin position="220"/>
        <end position="241"/>
    </location>
</feature>
<dbReference type="EMBL" id="MLQM01000236">
    <property type="protein sequence ID" value="OHU92338.1"/>
    <property type="molecule type" value="Genomic_DNA"/>
</dbReference>